<name>A0ABU7JMS0_9NOCA</name>
<evidence type="ECO:0000313" key="3">
    <source>
        <dbReference type="EMBL" id="MEE2031331.1"/>
    </source>
</evidence>
<evidence type="ECO:0000256" key="1">
    <source>
        <dbReference type="SAM" id="MobiDB-lite"/>
    </source>
</evidence>
<gene>
    <name evidence="3" type="ORF">Q8814_04265</name>
</gene>
<proteinExistence type="predicted"/>
<organism evidence="3 4">
    <name type="scientific">Rhodococcus chondri</name>
    <dbReference type="NCBI Taxonomy" id="3065941"/>
    <lineage>
        <taxon>Bacteria</taxon>
        <taxon>Bacillati</taxon>
        <taxon>Actinomycetota</taxon>
        <taxon>Actinomycetes</taxon>
        <taxon>Mycobacteriales</taxon>
        <taxon>Nocardiaceae</taxon>
        <taxon>Rhodococcus</taxon>
    </lineage>
</organism>
<evidence type="ECO:0000313" key="4">
    <source>
        <dbReference type="Proteomes" id="UP001331936"/>
    </source>
</evidence>
<feature type="transmembrane region" description="Helical" evidence="2">
    <location>
        <begin position="106"/>
        <end position="127"/>
    </location>
</feature>
<feature type="region of interest" description="Disordered" evidence="1">
    <location>
        <begin position="18"/>
        <end position="42"/>
    </location>
</feature>
<evidence type="ECO:0000256" key="2">
    <source>
        <dbReference type="SAM" id="Phobius"/>
    </source>
</evidence>
<protein>
    <submittedName>
        <fullName evidence="3">Uncharacterized protein</fullName>
    </submittedName>
</protein>
<accession>A0ABU7JMS0</accession>
<keyword evidence="2" id="KW-0812">Transmembrane</keyword>
<dbReference type="RefSeq" id="WP_330150769.1">
    <property type="nucleotide sequence ID" value="NZ_JAUZMZ010000013.1"/>
</dbReference>
<dbReference type="Proteomes" id="UP001331936">
    <property type="component" value="Unassembled WGS sequence"/>
</dbReference>
<sequence length="193" mass="20008">MANGGPQRVEVRLAVETAHGTAANSRNGALRPVEPVPPVCARHGEPEVERARVTISSDQSPDTSSGAAGGASRLGSALEAAYTVQVAAVEWPVCGRCVDIRIRWQIAAAATCTVLGAVFLALVFALVQGAPKIYGVGLLTVFGLSFLPIYMALRLLEPRRAALGVAVTEDGTEIVVSQAHPDFAAAVAAGRRV</sequence>
<keyword evidence="2" id="KW-1133">Transmembrane helix</keyword>
<keyword evidence="4" id="KW-1185">Reference proteome</keyword>
<feature type="transmembrane region" description="Helical" evidence="2">
    <location>
        <begin position="133"/>
        <end position="153"/>
    </location>
</feature>
<keyword evidence="2" id="KW-0472">Membrane</keyword>
<reference evidence="3 4" key="1">
    <citation type="submission" date="2023-08" db="EMBL/GenBank/DDBJ databases">
        <authorList>
            <person name="Girao M."/>
            <person name="Carvalho M.F."/>
        </authorList>
    </citation>
    <scope>NUCLEOTIDE SEQUENCE [LARGE SCALE GENOMIC DNA]</scope>
    <source>
        <strain evidence="3 4">CC-R104</strain>
    </source>
</reference>
<dbReference type="EMBL" id="JAUZMZ010000013">
    <property type="protein sequence ID" value="MEE2031331.1"/>
    <property type="molecule type" value="Genomic_DNA"/>
</dbReference>
<comment type="caution">
    <text evidence="3">The sequence shown here is derived from an EMBL/GenBank/DDBJ whole genome shotgun (WGS) entry which is preliminary data.</text>
</comment>